<feature type="transmembrane region" description="Helical" evidence="7">
    <location>
        <begin position="285"/>
        <end position="303"/>
    </location>
</feature>
<feature type="transmembrane region" description="Helical" evidence="7">
    <location>
        <begin position="109"/>
        <end position="128"/>
    </location>
</feature>
<feature type="transmembrane region" description="Helical" evidence="7">
    <location>
        <begin position="184"/>
        <end position="207"/>
    </location>
</feature>
<keyword evidence="5 7" id="KW-1133">Transmembrane helix</keyword>
<dbReference type="PANTHER" id="PTHR10464:SF4">
    <property type="entry name" value="UREA TRANSPORTER"/>
    <property type="match status" value="1"/>
</dbReference>
<dbReference type="Gene3D" id="1.10.3430.10">
    <property type="entry name" value="Ammonium transporter AmtB like domains"/>
    <property type="match status" value="1"/>
</dbReference>
<evidence type="ECO:0000313" key="8">
    <source>
        <dbReference type="EMBL" id="UTW02172.1"/>
    </source>
</evidence>
<feature type="transmembrane region" description="Helical" evidence="7">
    <location>
        <begin position="32"/>
        <end position="65"/>
    </location>
</feature>
<keyword evidence="4 7" id="KW-0812">Transmembrane</keyword>
<dbReference type="InterPro" id="IPR029020">
    <property type="entry name" value="Ammonium/urea_transptr"/>
</dbReference>
<gene>
    <name evidence="8" type="ORF">KDX31_12465</name>
</gene>
<evidence type="ECO:0000256" key="1">
    <source>
        <dbReference type="ARBA" id="ARBA00004651"/>
    </source>
</evidence>
<evidence type="ECO:0000256" key="3">
    <source>
        <dbReference type="ARBA" id="ARBA00022475"/>
    </source>
</evidence>
<dbReference type="Proteomes" id="UP001059950">
    <property type="component" value="Chromosome"/>
</dbReference>
<proteinExistence type="inferred from homology"/>
<evidence type="ECO:0000256" key="5">
    <source>
        <dbReference type="ARBA" id="ARBA00022989"/>
    </source>
</evidence>
<protein>
    <submittedName>
        <fullName evidence="8">Urea transporter</fullName>
    </submittedName>
</protein>
<sequence>MACNDFLLWSGLFLRGGFTSFSQIMLQSNPLTGAVFILAIVIYSPLMAAATILGCCVSQTCGLMLCHIGNQRHFKPEGHQQALESGVYGFNGALAGLAVSSLWPWSWLVLILLVIAAVLTSIILWLCWNRFHNTLYTTPFILSIWGCWLLFSPQPNVYSAATTAVPLASAEMGDVVSGLLSSSLAGIGQVMFLNSSVSGGLLLAGLFIASRRAVLCSGVAVLLSMLIAMMSGLPEARVESGIYSYNAVLVVLALSSRGDHSLVKFIAGVFLTVLLTRLLQLSGVIPLTAPFVMSIWLITLLSANPITQRLLKGILSDKALL</sequence>
<organism evidence="8 9">
    <name type="scientific">Amphritea atlantica</name>
    <dbReference type="NCBI Taxonomy" id="355243"/>
    <lineage>
        <taxon>Bacteria</taxon>
        <taxon>Pseudomonadati</taxon>
        <taxon>Pseudomonadota</taxon>
        <taxon>Gammaproteobacteria</taxon>
        <taxon>Oceanospirillales</taxon>
        <taxon>Oceanospirillaceae</taxon>
        <taxon>Amphritea</taxon>
    </lineage>
</organism>
<dbReference type="InterPro" id="IPR004937">
    <property type="entry name" value="Urea_transporter"/>
</dbReference>
<name>A0ABY5GQB7_9GAMM</name>
<reference evidence="8" key="1">
    <citation type="submission" date="2021-04" db="EMBL/GenBank/DDBJ databases">
        <title>Oceanospirillales bacteria with DddD are important DMSP degraders in coastal seawater.</title>
        <authorList>
            <person name="Liu J."/>
        </authorList>
    </citation>
    <scope>NUCLEOTIDE SEQUENCE</scope>
    <source>
        <strain evidence="8">GY6</strain>
    </source>
</reference>
<keyword evidence="3" id="KW-1003">Cell membrane</keyword>
<keyword evidence="9" id="KW-1185">Reference proteome</keyword>
<evidence type="ECO:0000256" key="2">
    <source>
        <dbReference type="ARBA" id="ARBA00005914"/>
    </source>
</evidence>
<feature type="transmembrane region" description="Helical" evidence="7">
    <location>
        <begin position="135"/>
        <end position="151"/>
    </location>
</feature>
<dbReference type="PANTHER" id="PTHR10464">
    <property type="entry name" value="UREA TRANSPORTER"/>
    <property type="match status" value="1"/>
</dbReference>
<evidence type="ECO:0000256" key="4">
    <source>
        <dbReference type="ARBA" id="ARBA00022692"/>
    </source>
</evidence>
<feature type="transmembrane region" description="Helical" evidence="7">
    <location>
        <begin position="214"/>
        <end position="234"/>
    </location>
</feature>
<evidence type="ECO:0000256" key="6">
    <source>
        <dbReference type="ARBA" id="ARBA00023136"/>
    </source>
</evidence>
<accession>A0ABY5GQB7</accession>
<dbReference type="Pfam" id="PF03253">
    <property type="entry name" value="UT"/>
    <property type="match status" value="1"/>
</dbReference>
<dbReference type="EMBL" id="CP073344">
    <property type="protein sequence ID" value="UTW02172.1"/>
    <property type="molecule type" value="Genomic_DNA"/>
</dbReference>
<evidence type="ECO:0000256" key="7">
    <source>
        <dbReference type="SAM" id="Phobius"/>
    </source>
</evidence>
<comment type="subcellular location">
    <subcellularLocation>
        <location evidence="1">Cell membrane</location>
        <topology evidence="1">Multi-pass membrane protein</topology>
    </subcellularLocation>
</comment>
<evidence type="ECO:0000313" key="9">
    <source>
        <dbReference type="Proteomes" id="UP001059950"/>
    </source>
</evidence>
<keyword evidence="6 7" id="KW-0472">Membrane</keyword>
<comment type="similarity">
    <text evidence="2">Belongs to the urea transporter family.</text>
</comment>